<evidence type="ECO:0000256" key="3">
    <source>
        <dbReference type="ARBA" id="ARBA00022679"/>
    </source>
</evidence>
<sequence>MNLTTLSLGIEDSPGKLSCFTKRACVLAGVAEAARIFAKLGTRTEISVPEGRPVEAGQVFLTAVGTAGMLHAGWKIAQNVMEYSTGIATRTAEMVRVAQAVKPDILVAVTRKHFPGAKALSLKAALAGGASIHRLGLRPGL</sequence>
<reference evidence="6 7" key="1">
    <citation type="submission" date="2016-10" db="EMBL/GenBank/DDBJ databases">
        <authorList>
            <person name="de Groot N.N."/>
        </authorList>
    </citation>
    <scope>NUCLEOTIDE SEQUENCE [LARGE SCALE GENOMIC DNA]</scope>
    <source>
        <strain evidence="6 7">DSM 8423</strain>
    </source>
</reference>
<dbReference type="Gene3D" id="3.90.1170.20">
    <property type="entry name" value="Quinolinate phosphoribosyl transferase, N-terminal domain"/>
    <property type="match status" value="1"/>
</dbReference>
<evidence type="ECO:0000256" key="2">
    <source>
        <dbReference type="ARBA" id="ARBA00022676"/>
    </source>
</evidence>
<name>A0A1H8AA86_9BACT</name>
<dbReference type="Pfam" id="PF01729">
    <property type="entry name" value="QRPTase_C"/>
    <property type="match status" value="1"/>
</dbReference>
<proteinExistence type="inferred from homology"/>
<dbReference type="GO" id="GO:0004514">
    <property type="term" value="F:nicotinate-nucleotide diphosphorylase (carboxylating) activity"/>
    <property type="evidence" value="ECO:0007669"/>
    <property type="project" value="InterPro"/>
</dbReference>
<organism evidence="6 7">
    <name type="scientific">Syntrophus gentianae</name>
    <dbReference type="NCBI Taxonomy" id="43775"/>
    <lineage>
        <taxon>Bacteria</taxon>
        <taxon>Pseudomonadati</taxon>
        <taxon>Thermodesulfobacteriota</taxon>
        <taxon>Syntrophia</taxon>
        <taxon>Syntrophales</taxon>
        <taxon>Syntrophaceae</taxon>
        <taxon>Syntrophus</taxon>
    </lineage>
</organism>
<keyword evidence="2" id="KW-0328">Glycosyltransferase</keyword>
<evidence type="ECO:0000259" key="4">
    <source>
        <dbReference type="Pfam" id="PF01729"/>
    </source>
</evidence>
<evidence type="ECO:0000313" key="7">
    <source>
        <dbReference type="Proteomes" id="UP000198744"/>
    </source>
</evidence>
<dbReference type="InterPro" id="IPR037128">
    <property type="entry name" value="Quinolinate_PRibosylTase_N_sf"/>
</dbReference>
<keyword evidence="7" id="KW-1185">Reference proteome</keyword>
<dbReference type="PANTHER" id="PTHR32179:SF4">
    <property type="entry name" value="PYROPHOSPHORYLASE MODD-RELATED"/>
    <property type="match status" value="1"/>
</dbReference>
<dbReference type="GO" id="GO:0005737">
    <property type="term" value="C:cytoplasm"/>
    <property type="evidence" value="ECO:0007669"/>
    <property type="project" value="TreeGrafter"/>
</dbReference>
<dbReference type="STRING" id="43775.SAMN04489760_13331"/>
<dbReference type="InterPro" id="IPR013785">
    <property type="entry name" value="Aldolase_TIM"/>
</dbReference>
<feature type="domain" description="Quinolinate phosphoribosyl transferase N-terminal" evidence="5">
    <location>
        <begin position="3"/>
        <end position="84"/>
    </location>
</feature>
<accession>A0A1H8AA86</accession>
<gene>
    <name evidence="6" type="ORF">SAMN04489760_13331</name>
</gene>
<dbReference type="InterPro" id="IPR002638">
    <property type="entry name" value="Quinolinate_PRibosylTrfase_C"/>
</dbReference>
<dbReference type="RefSeq" id="WP_217639011.1">
    <property type="nucleotide sequence ID" value="NZ_FOBS01000033.1"/>
</dbReference>
<keyword evidence="3 6" id="KW-0808">Transferase</keyword>
<dbReference type="GO" id="GO:0009435">
    <property type="term" value="P:NAD+ biosynthetic process"/>
    <property type="evidence" value="ECO:0007669"/>
    <property type="project" value="InterPro"/>
</dbReference>
<dbReference type="InterPro" id="IPR027277">
    <property type="entry name" value="NadC/ModD"/>
</dbReference>
<dbReference type="InterPro" id="IPR022412">
    <property type="entry name" value="Quinolinate_PRibosylTrfase_N"/>
</dbReference>
<dbReference type="InterPro" id="IPR036068">
    <property type="entry name" value="Nicotinate_pribotase-like_C"/>
</dbReference>
<dbReference type="SUPFAM" id="SSF51690">
    <property type="entry name" value="Nicotinate/Quinolinate PRTase C-terminal domain-like"/>
    <property type="match status" value="1"/>
</dbReference>
<dbReference type="EMBL" id="FOBS01000033">
    <property type="protein sequence ID" value="SEM67695.1"/>
    <property type="molecule type" value="Genomic_DNA"/>
</dbReference>
<dbReference type="GO" id="GO:0034213">
    <property type="term" value="P:quinolinate catabolic process"/>
    <property type="evidence" value="ECO:0007669"/>
    <property type="project" value="TreeGrafter"/>
</dbReference>
<evidence type="ECO:0000313" key="6">
    <source>
        <dbReference type="EMBL" id="SEM67695.1"/>
    </source>
</evidence>
<evidence type="ECO:0000259" key="5">
    <source>
        <dbReference type="Pfam" id="PF02749"/>
    </source>
</evidence>
<comment type="similarity">
    <text evidence="1">Belongs to the NadC/ModD family.</text>
</comment>
<dbReference type="Gene3D" id="3.20.20.70">
    <property type="entry name" value="Aldolase class I"/>
    <property type="match status" value="1"/>
</dbReference>
<dbReference type="AlphaFoldDB" id="A0A1H8AA86"/>
<feature type="domain" description="Quinolinate phosphoribosyl transferase C-terminal" evidence="4">
    <location>
        <begin position="87"/>
        <end position="138"/>
    </location>
</feature>
<dbReference type="PANTHER" id="PTHR32179">
    <property type="entry name" value="NICOTINATE-NUCLEOTIDE PYROPHOSPHORYLASE [CARBOXYLATING]"/>
    <property type="match status" value="1"/>
</dbReference>
<dbReference type="Pfam" id="PF02749">
    <property type="entry name" value="QRPTase_N"/>
    <property type="match status" value="1"/>
</dbReference>
<dbReference type="Proteomes" id="UP000198744">
    <property type="component" value="Unassembled WGS sequence"/>
</dbReference>
<evidence type="ECO:0000256" key="1">
    <source>
        <dbReference type="ARBA" id="ARBA00009400"/>
    </source>
</evidence>
<dbReference type="SUPFAM" id="SSF54675">
    <property type="entry name" value="Nicotinate/Quinolinate PRTase N-terminal domain-like"/>
    <property type="match status" value="1"/>
</dbReference>
<protein>
    <submittedName>
        <fullName evidence="6">Quinolinate phosphoribosyl transferase, C-terminal domain</fullName>
    </submittedName>
</protein>